<dbReference type="Proteomes" id="UP000030008">
    <property type="component" value="Unassembled WGS sequence"/>
</dbReference>
<dbReference type="RefSeq" id="WP_044907742.1">
    <property type="nucleotide sequence ID" value="NZ_JQIF01000110.1"/>
</dbReference>
<accession>A0A099I2I5</accession>
<gene>
    <name evidence="1" type="ORF">CIAN88_20040</name>
</gene>
<protein>
    <submittedName>
        <fullName evidence="1">Uncharacterized protein</fullName>
    </submittedName>
</protein>
<proteinExistence type="predicted"/>
<evidence type="ECO:0000313" key="1">
    <source>
        <dbReference type="EMBL" id="KGJ51457.1"/>
    </source>
</evidence>
<organism evidence="1 2">
    <name type="scientific">Clostridium innocuum</name>
    <dbReference type="NCBI Taxonomy" id="1522"/>
    <lineage>
        <taxon>Bacteria</taxon>
        <taxon>Bacillati</taxon>
        <taxon>Bacillota</taxon>
        <taxon>Clostridia</taxon>
        <taxon>Eubacteriales</taxon>
        <taxon>Clostridiaceae</taxon>
        <taxon>Clostridium</taxon>
    </lineage>
</organism>
<evidence type="ECO:0000313" key="2">
    <source>
        <dbReference type="Proteomes" id="UP000030008"/>
    </source>
</evidence>
<sequence>MNETVKMEQLRSYAEGILKPETVESIMYVESFADEAGDSEVWLLESDTGNEYWLIEGAYPANIIRKSGIYQSAERAFAAYVEMLQEAHEAEELPDRFHQNIRLDNKS</sequence>
<dbReference type="AlphaFoldDB" id="A0A099I2I5"/>
<reference evidence="1 2" key="1">
    <citation type="submission" date="2014-08" db="EMBL/GenBank/DDBJ databases">
        <title>Clostridium innocuum, an unnegligible vancomycin-resistant pathogen causing extra-intestinal infections.</title>
        <authorList>
            <person name="Feng Y."/>
            <person name="Chiu C.-H."/>
        </authorList>
    </citation>
    <scope>NUCLEOTIDE SEQUENCE [LARGE SCALE GENOMIC DNA]</scope>
    <source>
        <strain evidence="1 2">AN88</strain>
    </source>
</reference>
<dbReference type="EMBL" id="JQIF01000110">
    <property type="protein sequence ID" value="KGJ51457.1"/>
    <property type="molecule type" value="Genomic_DNA"/>
</dbReference>
<name>A0A099I2I5_CLOIN</name>
<comment type="caution">
    <text evidence="1">The sequence shown here is derived from an EMBL/GenBank/DDBJ whole genome shotgun (WGS) entry which is preliminary data.</text>
</comment>